<gene>
    <name evidence="7" type="ORF">J512_4292</name>
</gene>
<dbReference type="SUPFAM" id="SSF103473">
    <property type="entry name" value="MFS general substrate transporter"/>
    <property type="match status" value="1"/>
</dbReference>
<dbReference type="InterPro" id="IPR050189">
    <property type="entry name" value="MFS_Efflux_Transporters"/>
</dbReference>
<dbReference type="EMBL" id="JEWH01000128">
    <property type="protein sequence ID" value="EXB02762.1"/>
    <property type="molecule type" value="Genomic_DNA"/>
</dbReference>
<dbReference type="GO" id="GO:0005886">
    <property type="term" value="C:plasma membrane"/>
    <property type="evidence" value="ECO:0007669"/>
    <property type="project" value="UniProtKB-SubCell"/>
</dbReference>
<dbReference type="AlphaFoldDB" id="A0A009HEX6"/>
<evidence type="ECO:0000313" key="7">
    <source>
        <dbReference type="EMBL" id="EXB02762.1"/>
    </source>
</evidence>
<accession>A0A009HEX6</accession>
<dbReference type="PANTHER" id="PTHR43124:SF3">
    <property type="entry name" value="CHLORAMPHENICOL EFFLUX PUMP RV0191"/>
    <property type="match status" value="1"/>
</dbReference>
<dbReference type="Gene3D" id="1.20.1250.20">
    <property type="entry name" value="MFS general substrate transporter like domains"/>
    <property type="match status" value="1"/>
</dbReference>
<dbReference type="GO" id="GO:0022857">
    <property type="term" value="F:transmembrane transporter activity"/>
    <property type="evidence" value="ECO:0007669"/>
    <property type="project" value="TreeGrafter"/>
</dbReference>
<keyword evidence="5 6" id="KW-0472">Membrane</keyword>
<keyword evidence="3 6" id="KW-0812">Transmembrane</keyword>
<feature type="transmembrane region" description="Helical" evidence="6">
    <location>
        <begin position="46"/>
        <end position="63"/>
    </location>
</feature>
<evidence type="ECO:0000256" key="3">
    <source>
        <dbReference type="ARBA" id="ARBA00022692"/>
    </source>
</evidence>
<name>A0A009HEX6_ACIB9</name>
<keyword evidence="4 6" id="KW-1133">Transmembrane helix</keyword>
<dbReference type="PATRIC" id="fig|1310613.3.peg.4076"/>
<feature type="transmembrane region" description="Helical" evidence="6">
    <location>
        <begin position="69"/>
        <end position="93"/>
    </location>
</feature>
<protein>
    <submittedName>
        <fullName evidence="7">Putative membrane protein</fullName>
    </submittedName>
</protein>
<reference evidence="7 8" key="1">
    <citation type="submission" date="2014-02" db="EMBL/GenBank/DDBJ databases">
        <title>Comparative genomics and transcriptomics to identify genetic mechanisms underlying the emergence of carbapenem resistant Acinetobacter baumannii (CRAb).</title>
        <authorList>
            <person name="Harris A.D."/>
            <person name="Johnson K.J."/>
            <person name="George J."/>
            <person name="Shefchek K."/>
            <person name="Daugherty S.C."/>
            <person name="Parankush S."/>
            <person name="Sadzewicz L."/>
            <person name="Tallon L."/>
            <person name="Sengamalay N."/>
            <person name="Hazen T.H."/>
            <person name="Rasko D.A."/>
        </authorList>
    </citation>
    <scope>NUCLEOTIDE SEQUENCE [LARGE SCALE GENOMIC DNA]</scope>
    <source>
        <strain evidence="7 8">1295743</strain>
    </source>
</reference>
<proteinExistence type="predicted"/>
<comment type="caution">
    <text evidence="7">The sequence shown here is derived from an EMBL/GenBank/DDBJ whole genome shotgun (WGS) entry which is preliminary data.</text>
</comment>
<evidence type="ECO:0000256" key="4">
    <source>
        <dbReference type="ARBA" id="ARBA00022989"/>
    </source>
</evidence>
<keyword evidence="2" id="KW-1003">Cell membrane</keyword>
<evidence type="ECO:0000256" key="1">
    <source>
        <dbReference type="ARBA" id="ARBA00004651"/>
    </source>
</evidence>
<evidence type="ECO:0000256" key="2">
    <source>
        <dbReference type="ARBA" id="ARBA00022475"/>
    </source>
</evidence>
<dbReference type="PANTHER" id="PTHR43124">
    <property type="entry name" value="PURINE EFFLUX PUMP PBUE"/>
    <property type="match status" value="1"/>
</dbReference>
<sequence>MSNIYSAIGSLFLIGLTVMGLGGALQTRLMDVAGDAQTLAASLNHSAFNLANALGAFLGGWVLSHQMGWIAPIWVGFVLSLGGLIILLIAFAVEKAIQKA</sequence>
<feature type="transmembrane region" description="Helical" evidence="6">
    <location>
        <begin position="6"/>
        <end position="25"/>
    </location>
</feature>
<evidence type="ECO:0000256" key="5">
    <source>
        <dbReference type="ARBA" id="ARBA00023136"/>
    </source>
</evidence>
<comment type="subcellular location">
    <subcellularLocation>
        <location evidence="1">Cell membrane</location>
        <topology evidence="1">Multi-pass membrane protein</topology>
    </subcellularLocation>
</comment>
<dbReference type="Proteomes" id="UP000020595">
    <property type="component" value="Unassembled WGS sequence"/>
</dbReference>
<dbReference type="InterPro" id="IPR036259">
    <property type="entry name" value="MFS_trans_sf"/>
</dbReference>
<evidence type="ECO:0000313" key="8">
    <source>
        <dbReference type="Proteomes" id="UP000020595"/>
    </source>
</evidence>
<organism evidence="7 8">
    <name type="scientific">Acinetobacter baumannii (strain 1295743)</name>
    <dbReference type="NCBI Taxonomy" id="1310613"/>
    <lineage>
        <taxon>Bacteria</taxon>
        <taxon>Pseudomonadati</taxon>
        <taxon>Pseudomonadota</taxon>
        <taxon>Gammaproteobacteria</taxon>
        <taxon>Moraxellales</taxon>
        <taxon>Moraxellaceae</taxon>
        <taxon>Acinetobacter</taxon>
        <taxon>Acinetobacter calcoaceticus/baumannii complex</taxon>
    </lineage>
</organism>
<evidence type="ECO:0000256" key="6">
    <source>
        <dbReference type="SAM" id="Phobius"/>
    </source>
</evidence>